<dbReference type="PROSITE" id="PS51194">
    <property type="entry name" value="HELICASE_CTER"/>
    <property type="match status" value="1"/>
</dbReference>
<dbReference type="SMART" id="SM00487">
    <property type="entry name" value="DEXDc"/>
    <property type="match status" value="1"/>
</dbReference>
<dbReference type="Pfam" id="PF00176">
    <property type="entry name" value="SNF2-rel_dom"/>
    <property type="match status" value="1"/>
</dbReference>
<feature type="domain" description="Helicase C-terminal" evidence="3">
    <location>
        <begin position="816"/>
        <end position="975"/>
    </location>
</feature>
<reference evidence="4 5" key="2">
    <citation type="journal article" date="2012" name="Stand. Genomic Sci.">
        <title>Complete genome sequence of the aquatic bacterium Runella slithyformis type strain (LSU 4(T)).</title>
        <authorList>
            <person name="Copeland A."/>
            <person name="Zhang X."/>
            <person name="Misra M."/>
            <person name="Lapidus A."/>
            <person name="Nolan M."/>
            <person name="Lucas S."/>
            <person name="Deshpande S."/>
            <person name="Cheng J.F."/>
            <person name="Tapia R."/>
            <person name="Goodwin L.A."/>
            <person name="Pitluck S."/>
            <person name="Liolios K."/>
            <person name="Pagani I."/>
            <person name="Ivanova N."/>
            <person name="Mikhailova N."/>
            <person name="Pati A."/>
            <person name="Chen A."/>
            <person name="Palaniappan K."/>
            <person name="Land M."/>
            <person name="Hauser L."/>
            <person name="Pan C."/>
            <person name="Jeffries C.D."/>
            <person name="Detter J.C."/>
            <person name="Brambilla E.M."/>
            <person name="Rohde M."/>
            <person name="Djao O.D."/>
            <person name="Goker M."/>
            <person name="Sikorski J."/>
            <person name="Tindall B.J."/>
            <person name="Woyke T."/>
            <person name="Bristow J."/>
            <person name="Eisen J.A."/>
            <person name="Markowitz V."/>
            <person name="Hugenholtz P."/>
            <person name="Kyrpides N.C."/>
            <person name="Klenk H.P."/>
            <person name="Mavromatis K."/>
        </authorList>
    </citation>
    <scope>NUCLEOTIDE SEQUENCE [LARGE SCALE GENOMIC DNA]</scope>
    <source>
        <strain evidence="5">ATCC 29530 / DSM 19594 / LMG 11500 / NCIMB 11436 / LSU 4</strain>
    </source>
</reference>
<dbReference type="PROSITE" id="PS51192">
    <property type="entry name" value="HELICASE_ATP_BIND_1"/>
    <property type="match status" value="1"/>
</dbReference>
<feature type="domain" description="Helicase ATP-binding" evidence="2">
    <location>
        <begin position="535"/>
        <end position="694"/>
    </location>
</feature>
<name>A0A7U3ZQF1_RUNSL</name>
<dbReference type="InterPro" id="IPR001650">
    <property type="entry name" value="Helicase_C-like"/>
</dbReference>
<dbReference type="Gene3D" id="3.40.50.300">
    <property type="entry name" value="P-loop containing nucleotide triphosphate hydrolases"/>
    <property type="match status" value="1"/>
</dbReference>
<keyword evidence="5" id="KW-1185">Reference proteome</keyword>
<evidence type="ECO:0000256" key="1">
    <source>
        <dbReference type="ARBA" id="ARBA00022801"/>
    </source>
</evidence>
<reference evidence="5" key="1">
    <citation type="submission" date="2011-06" db="EMBL/GenBank/DDBJ databases">
        <title>The complete genome of chromosome of Runella slithyformis DSM 19594.</title>
        <authorList>
            <consortium name="US DOE Joint Genome Institute (JGI-PGF)"/>
            <person name="Lucas S."/>
            <person name="Han J."/>
            <person name="Lapidus A."/>
            <person name="Bruce D."/>
            <person name="Goodwin L."/>
            <person name="Pitluck S."/>
            <person name="Peters L."/>
            <person name="Kyrpides N."/>
            <person name="Mavromatis K."/>
            <person name="Ivanova N."/>
            <person name="Ovchinnikova G."/>
            <person name="Zhang X."/>
            <person name="Misra M."/>
            <person name="Detter J.C."/>
            <person name="Tapia R."/>
            <person name="Han C."/>
            <person name="Land M."/>
            <person name="Hauser L."/>
            <person name="Markowitz V."/>
            <person name="Cheng J.-F."/>
            <person name="Hugenholtz P."/>
            <person name="Woyke T."/>
            <person name="Wu D."/>
            <person name="Tindall B."/>
            <person name="Faehrich R."/>
            <person name="Brambilla E."/>
            <person name="Klenk H.-P."/>
            <person name="Eisen J.A."/>
        </authorList>
    </citation>
    <scope>NUCLEOTIDE SEQUENCE [LARGE SCALE GENOMIC DNA]</scope>
    <source>
        <strain evidence="5">ATCC 29530 / DSM 19594 / LMG 11500 / NCIMB 11436 / LSU 4</strain>
    </source>
</reference>
<dbReference type="InterPro" id="IPR000330">
    <property type="entry name" value="SNF2_N"/>
</dbReference>
<dbReference type="Pfam" id="PF00271">
    <property type="entry name" value="Helicase_C"/>
    <property type="match status" value="1"/>
</dbReference>
<dbReference type="KEGG" id="rsi:Runsl_5111"/>
<sequence length="981" mass="113834">MKVATTQPFSIVYSLFQHEYLGYLFGSYVVQVNGKGELTLLNQIVSTKNVGEFSKGLDENDVELVKAIEAIQQDTILKKFNPKKLSATDFFLKIYDPQKGDKLLQEAIAGYLENRKAEILQWLKDKDLYVMGVDGNPARTRIQWMPNRAKVYFHFKRNEENTHYYPNIKYDGERLHIRNQNALLVCDEPAWLLVQDKLYHFDRHVDGKKIRPFLTKPQIIIPRSVEDQYYQRFVVPLVASYEVYAEGFEIRYETAELQSILNLTELNSGAGTSLSLFEQSTAGEESLTDDESQVMLELSFRYGNFTFTFDNFAAHANVSLEKNGDSYVFHKVKRDVRVEKAKLLLLKGLGLDMQQGRRKMPKSEAFEWLRTNHFTLKDAGILVRQSAGNGKQYFLGYSSIDISFEEGRDWFDIYANVRFGEFEIPFIKLKNLILARKKEFTLPNGEIALIPEAWLTAYSELFAFAEYDPDSEQLLLRKHHLALIQEFAEDSLAKVIMSRKLEKLRDFTEIDETPLPENFLGTLRPYQKAGYDWINFLNTYRFGGCLADDMGLGKTVTTLAMLQYQKEQGPHRPSLLVMPTSLLYNWQLEARRFTPQLRVLVYTGTYRDKNPAQFDGYDLILTSYGIVRIDIDLLKTYPFHYIILDESQAIKNPSSHITKAVMQLEARHRLILTGTPLENTTMDLWTQMTFVNPGLLGSQSYFRSHFQVPIEKHNDEKRSQKLYALIKPFLLRRHKSQVALDLPSKVESVHYCDMAEEQEKRYEETKSYYRNYILEQIEESGIAKSQIMVLQGLTKLRQLANHPRMIDEEYEGESGKLEEIQAKLEELLAGDHKVLIFSQFIRHLSILRQYLDEKNIRYAYLDGSTADRQAQVELFQEKEEIKIFLISLRAGGLGLNLTAADYVFILDPWWNPAIEAQAIDRAHRIGQQRTVFTYKFITKNSVEEKILDLQRSKQKLFNELITTEESFVKSLTKEDIIDLLA</sequence>
<dbReference type="PANTHER" id="PTHR10799">
    <property type="entry name" value="SNF2/RAD54 HELICASE FAMILY"/>
    <property type="match status" value="1"/>
</dbReference>
<dbReference type="InterPro" id="IPR038718">
    <property type="entry name" value="SNF2-like_sf"/>
</dbReference>
<dbReference type="GO" id="GO:0005524">
    <property type="term" value="F:ATP binding"/>
    <property type="evidence" value="ECO:0007669"/>
    <property type="project" value="InterPro"/>
</dbReference>
<evidence type="ECO:0000259" key="3">
    <source>
        <dbReference type="PROSITE" id="PS51194"/>
    </source>
</evidence>
<organism evidence="4 5">
    <name type="scientific">Runella slithyformis (strain ATCC 29530 / DSM 19594 / LMG 11500 / NCIMB 11436 / LSU 4)</name>
    <dbReference type="NCBI Taxonomy" id="761193"/>
    <lineage>
        <taxon>Bacteria</taxon>
        <taxon>Pseudomonadati</taxon>
        <taxon>Bacteroidota</taxon>
        <taxon>Cytophagia</taxon>
        <taxon>Cytophagales</taxon>
        <taxon>Spirosomataceae</taxon>
        <taxon>Runella</taxon>
    </lineage>
</organism>
<accession>A0A7U3ZQF1</accession>
<evidence type="ECO:0000259" key="2">
    <source>
        <dbReference type="PROSITE" id="PS51192"/>
    </source>
</evidence>
<dbReference type="SUPFAM" id="SSF52540">
    <property type="entry name" value="P-loop containing nucleoside triphosphate hydrolases"/>
    <property type="match status" value="2"/>
</dbReference>
<dbReference type="CDD" id="cd18012">
    <property type="entry name" value="DEXQc_arch_SWI2_SNF2"/>
    <property type="match status" value="1"/>
</dbReference>
<evidence type="ECO:0000313" key="5">
    <source>
        <dbReference type="Proteomes" id="UP000000493"/>
    </source>
</evidence>
<dbReference type="AlphaFoldDB" id="A0A7U3ZQF1"/>
<keyword evidence="1" id="KW-0378">Hydrolase</keyword>
<dbReference type="InterPro" id="IPR027417">
    <property type="entry name" value="P-loop_NTPase"/>
</dbReference>
<proteinExistence type="predicted"/>
<dbReference type="EMBL" id="CP002859">
    <property type="protein sequence ID" value="AEI51413.1"/>
    <property type="molecule type" value="Genomic_DNA"/>
</dbReference>
<gene>
    <name evidence="4" type="ordered locus">Runsl_5111</name>
</gene>
<protein>
    <submittedName>
        <fullName evidence="4">SNF2-related protein</fullName>
    </submittedName>
</protein>
<dbReference type="Proteomes" id="UP000000493">
    <property type="component" value="Chromosome"/>
</dbReference>
<dbReference type="GO" id="GO:0016787">
    <property type="term" value="F:hydrolase activity"/>
    <property type="evidence" value="ECO:0007669"/>
    <property type="project" value="UniProtKB-KW"/>
</dbReference>
<dbReference type="InterPro" id="IPR014001">
    <property type="entry name" value="Helicase_ATP-bd"/>
</dbReference>
<dbReference type="SMART" id="SM00490">
    <property type="entry name" value="HELICc"/>
    <property type="match status" value="1"/>
</dbReference>
<dbReference type="InterPro" id="IPR049730">
    <property type="entry name" value="SNF2/RAD54-like_C"/>
</dbReference>
<dbReference type="RefSeq" id="WP_013930691.1">
    <property type="nucleotide sequence ID" value="NC_015703.1"/>
</dbReference>
<dbReference type="CDD" id="cd18793">
    <property type="entry name" value="SF2_C_SNF"/>
    <property type="match status" value="1"/>
</dbReference>
<evidence type="ECO:0000313" key="4">
    <source>
        <dbReference type="EMBL" id="AEI51413.1"/>
    </source>
</evidence>
<dbReference type="Gene3D" id="3.40.50.10810">
    <property type="entry name" value="Tandem AAA-ATPase domain"/>
    <property type="match status" value="1"/>
</dbReference>